<keyword evidence="2" id="KW-1185">Reference proteome</keyword>
<dbReference type="Proteomes" id="UP001497535">
    <property type="component" value="Unassembled WGS sequence"/>
</dbReference>
<comment type="caution">
    <text evidence="1">The sequence shown here is derived from an EMBL/GenBank/DDBJ whole genome shotgun (WGS) entry which is preliminary data.</text>
</comment>
<organism evidence="1 2">
    <name type="scientific">Meloidogyne enterolobii</name>
    <name type="common">Root-knot nematode worm</name>
    <name type="synonym">Meloidogyne mayaguensis</name>
    <dbReference type="NCBI Taxonomy" id="390850"/>
    <lineage>
        <taxon>Eukaryota</taxon>
        <taxon>Metazoa</taxon>
        <taxon>Ecdysozoa</taxon>
        <taxon>Nematoda</taxon>
        <taxon>Chromadorea</taxon>
        <taxon>Rhabditida</taxon>
        <taxon>Tylenchina</taxon>
        <taxon>Tylenchomorpha</taxon>
        <taxon>Tylenchoidea</taxon>
        <taxon>Meloidogynidae</taxon>
        <taxon>Meloidogyninae</taxon>
        <taxon>Meloidogyne</taxon>
    </lineage>
</organism>
<reference evidence="1" key="1">
    <citation type="submission" date="2023-11" db="EMBL/GenBank/DDBJ databases">
        <authorList>
            <person name="Poullet M."/>
        </authorList>
    </citation>
    <scope>NUCLEOTIDE SEQUENCE</scope>
    <source>
        <strain evidence="1">E1834</strain>
    </source>
</reference>
<sequence>MNYSSDSCCDPSSEDDGFRSIQGKGEDLSSDDSEVYDEVVLKSSEMKEINNKNKEVKVERKKKKKKKIIKTEVKKKNIKNVSKKKKNKRETRSRSNSTPENNFGEEEEENSPPTKLRHYLPRVAKDFTNAIKLSNATPQFQNQRNIGRRIRSDSGQSSRTYSRLIISVM</sequence>
<protein>
    <submittedName>
        <fullName evidence="1">Uncharacterized protein</fullName>
    </submittedName>
</protein>
<proteinExistence type="predicted"/>
<evidence type="ECO:0000313" key="1">
    <source>
        <dbReference type="EMBL" id="CAK5074212.1"/>
    </source>
</evidence>
<accession>A0ACB0Z6X7</accession>
<name>A0ACB0Z6X7_MELEN</name>
<evidence type="ECO:0000313" key="2">
    <source>
        <dbReference type="Proteomes" id="UP001497535"/>
    </source>
</evidence>
<dbReference type="EMBL" id="CAVMJV010000025">
    <property type="protein sequence ID" value="CAK5074212.1"/>
    <property type="molecule type" value="Genomic_DNA"/>
</dbReference>
<gene>
    <name evidence="1" type="ORF">MENTE1834_LOCUS20936</name>
</gene>